<dbReference type="Gene3D" id="1.25.40.20">
    <property type="entry name" value="Ankyrin repeat-containing domain"/>
    <property type="match status" value="3"/>
</dbReference>
<feature type="chain" id="PRO_5045581725" evidence="4">
    <location>
        <begin position="20"/>
        <end position="476"/>
    </location>
</feature>
<dbReference type="InterPro" id="IPR036770">
    <property type="entry name" value="Ankyrin_rpt-contain_sf"/>
</dbReference>
<keyword evidence="2 3" id="KW-0040">ANK repeat</keyword>
<dbReference type="PRINTS" id="PR01415">
    <property type="entry name" value="ANKYRIN"/>
</dbReference>
<sequence length="476" mass="50677">MRMRLMCLVLLTWFGSVAAQSNLPDLAEQERWNELFERLDTVENDSELSQADGATALHWAAFHGQADAIEKLVRSGADVNATNDYQVSPLSLACEYGNTEAVVALLTAGADPNASRLGKETPLMFAALADDAAAVRHLIQHGAKIDVTEVRQQTALMWAASAGNVDAVDALIRAGADIDSRLPRSDFSAFMFAARNGQTDVVMRLLDAGVDVNATMQPKQTNGRNPRKGMSALLLAVESGHLELALKLIQQGADPNDQRSGFAPLHAITWVRRTELGDAAEGDPAPRITGSFHSIAFVREIVKAGADVNLQLTSGKSRGQRLNPKGATPFLLAARGADLPLMKLLLELGADPTLPNADGTTALMVAAGVGVIAVGEEPGTPEEVDTAIEMLFDLGLDPNAVDRNRETAMHGAALRTFPTTVRTLARLGADPAIWNQRNKRGWTPHAIAHGKRPGSVKPSPETIEALDAAMAPATLP</sequence>
<proteinExistence type="predicted"/>
<dbReference type="Proteomes" id="UP001158067">
    <property type="component" value="Unassembled WGS sequence"/>
</dbReference>
<accession>A0ABY1QGG7</accession>
<organism evidence="5 6">
    <name type="scientific">Neorhodopirellula lusitana</name>
    <dbReference type="NCBI Taxonomy" id="445327"/>
    <lineage>
        <taxon>Bacteria</taxon>
        <taxon>Pseudomonadati</taxon>
        <taxon>Planctomycetota</taxon>
        <taxon>Planctomycetia</taxon>
        <taxon>Pirellulales</taxon>
        <taxon>Pirellulaceae</taxon>
        <taxon>Neorhodopirellula</taxon>
    </lineage>
</organism>
<evidence type="ECO:0000256" key="3">
    <source>
        <dbReference type="PROSITE-ProRule" id="PRU00023"/>
    </source>
</evidence>
<dbReference type="SUPFAM" id="SSF48403">
    <property type="entry name" value="Ankyrin repeat"/>
    <property type="match status" value="1"/>
</dbReference>
<feature type="repeat" description="ANK" evidence="3">
    <location>
        <begin position="85"/>
        <end position="117"/>
    </location>
</feature>
<keyword evidence="1" id="KW-0677">Repeat</keyword>
<feature type="repeat" description="ANK" evidence="3">
    <location>
        <begin position="325"/>
        <end position="357"/>
    </location>
</feature>
<evidence type="ECO:0000313" key="5">
    <source>
        <dbReference type="EMBL" id="SMP70593.1"/>
    </source>
</evidence>
<feature type="repeat" description="ANK" evidence="3">
    <location>
        <begin position="151"/>
        <end position="183"/>
    </location>
</feature>
<evidence type="ECO:0000256" key="1">
    <source>
        <dbReference type="ARBA" id="ARBA00022737"/>
    </source>
</evidence>
<dbReference type="PROSITE" id="PS50297">
    <property type="entry name" value="ANK_REP_REGION"/>
    <property type="match status" value="7"/>
</dbReference>
<reference evidence="5 6" key="1">
    <citation type="submission" date="2017-05" db="EMBL/GenBank/DDBJ databases">
        <authorList>
            <person name="Varghese N."/>
            <person name="Submissions S."/>
        </authorList>
    </citation>
    <scope>NUCLEOTIDE SEQUENCE [LARGE SCALE GENOMIC DNA]</scope>
    <source>
        <strain evidence="5 6">DSM 25457</strain>
    </source>
</reference>
<dbReference type="EMBL" id="FXUG01000013">
    <property type="protein sequence ID" value="SMP70593.1"/>
    <property type="molecule type" value="Genomic_DNA"/>
</dbReference>
<dbReference type="PANTHER" id="PTHR24123">
    <property type="entry name" value="ANKYRIN REPEAT-CONTAINING"/>
    <property type="match status" value="1"/>
</dbReference>
<dbReference type="RefSeq" id="WP_283434342.1">
    <property type="nucleotide sequence ID" value="NZ_FXUG01000013.1"/>
</dbReference>
<protein>
    <submittedName>
        <fullName evidence="5">Ankyrin repeat-containing protein</fullName>
    </submittedName>
</protein>
<name>A0ABY1QGG7_9BACT</name>
<feature type="repeat" description="ANK" evidence="3">
    <location>
        <begin position="52"/>
        <end position="84"/>
    </location>
</feature>
<evidence type="ECO:0000313" key="6">
    <source>
        <dbReference type="Proteomes" id="UP001158067"/>
    </source>
</evidence>
<keyword evidence="4" id="KW-0732">Signal</keyword>
<dbReference type="InterPro" id="IPR002110">
    <property type="entry name" value="Ankyrin_rpt"/>
</dbReference>
<feature type="signal peptide" evidence="4">
    <location>
        <begin position="1"/>
        <end position="19"/>
    </location>
</feature>
<dbReference type="Pfam" id="PF12796">
    <property type="entry name" value="Ank_2"/>
    <property type="match status" value="2"/>
</dbReference>
<feature type="repeat" description="ANK" evidence="3">
    <location>
        <begin position="118"/>
        <end position="150"/>
    </location>
</feature>
<gene>
    <name evidence="5" type="ORF">SAMN06265222_11388</name>
</gene>
<comment type="caution">
    <text evidence="5">The sequence shown here is derived from an EMBL/GenBank/DDBJ whole genome shotgun (WGS) entry which is preliminary data.</text>
</comment>
<feature type="repeat" description="ANK" evidence="3">
    <location>
        <begin position="228"/>
        <end position="260"/>
    </location>
</feature>
<dbReference type="InterPro" id="IPR051165">
    <property type="entry name" value="Multifunctional_ANK_Repeat"/>
</dbReference>
<dbReference type="SMART" id="SM00248">
    <property type="entry name" value="ANK"/>
    <property type="match status" value="10"/>
</dbReference>
<feature type="repeat" description="ANK" evidence="3">
    <location>
        <begin position="185"/>
        <end position="217"/>
    </location>
</feature>
<dbReference type="PROSITE" id="PS50088">
    <property type="entry name" value="ANK_REPEAT"/>
    <property type="match status" value="7"/>
</dbReference>
<keyword evidence="6" id="KW-1185">Reference proteome</keyword>
<evidence type="ECO:0000256" key="2">
    <source>
        <dbReference type="ARBA" id="ARBA00023043"/>
    </source>
</evidence>
<evidence type="ECO:0000256" key="4">
    <source>
        <dbReference type="SAM" id="SignalP"/>
    </source>
</evidence>
<dbReference type="PANTHER" id="PTHR24123:SF33">
    <property type="entry name" value="PROTEIN HOS4"/>
    <property type="match status" value="1"/>
</dbReference>
<dbReference type="Pfam" id="PF00023">
    <property type="entry name" value="Ank"/>
    <property type="match status" value="2"/>
</dbReference>